<dbReference type="GO" id="GO:0032259">
    <property type="term" value="P:methylation"/>
    <property type="evidence" value="ECO:0007669"/>
    <property type="project" value="UniProtKB-KW"/>
</dbReference>
<dbReference type="InterPro" id="IPR029063">
    <property type="entry name" value="SAM-dependent_MTases_sf"/>
</dbReference>
<dbReference type="Pfam" id="PF01135">
    <property type="entry name" value="PCMT"/>
    <property type="match status" value="1"/>
</dbReference>
<dbReference type="EMBL" id="WBUI01000013">
    <property type="protein sequence ID" value="KAB2931518.1"/>
    <property type="molecule type" value="Genomic_DNA"/>
</dbReference>
<organism evidence="10 11">
    <name type="scientific">Leptonema illini</name>
    <dbReference type="NCBI Taxonomy" id="183"/>
    <lineage>
        <taxon>Bacteria</taxon>
        <taxon>Pseudomonadati</taxon>
        <taxon>Spirochaetota</taxon>
        <taxon>Spirochaetia</taxon>
        <taxon>Leptospirales</taxon>
        <taxon>Leptospiraceae</taxon>
        <taxon>Leptonema</taxon>
    </lineage>
</organism>
<evidence type="ECO:0000256" key="7">
    <source>
        <dbReference type="ARBA" id="ARBA00022679"/>
    </source>
</evidence>
<dbReference type="AlphaFoldDB" id="A0A833H093"/>
<comment type="caution">
    <text evidence="10">The sequence shown here is derived from an EMBL/GenBank/DDBJ whole genome shotgun (WGS) entry which is preliminary data.</text>
</comment>
<name>A0A833H093_9LEPT</name>
<dbReference type="Proteomes" id="UP000460298">
    <property type="component" value="Unassembled WGS sequence"/>
</dbReference>
<dbReference type="NCBIfam" id="NF001453">
    <property type="entry name" value="PRK00312.1"/>
    <property type="match status" value="1"/>
</dbReference>
<dbReference type="CDD" id="cd02440">
    <property type="entry name" value="AdoMet_MTases"/>
    <property type="match status" value="1"/>
</dbReference>
<dbReference type="GO" id="GO:0005737">
    <property type="term" value="C:cytoplasm"/>
    <property type="evidence" value="ECO:0007669"/>
    <property type="project" value="UniProtKB-SubCell"/>
</dbReference>
<dbReference type="PANTHER" id="PTHR11579">
    <property type="entry name" value="PROTEIN-L-ISOASPARTATE O-METHYLTRANSFERASE"/>
    <property type="match status" value="1"/>
</dbReference>
<protein>
    <recommendedName>
        <fullName evidence="4 9">Protein-L-isoaspartate O-methyltransferase</fullName>
        <ecNumber evidence="3 9">2.1.1.77</ecNumber>
    </recommendedName>
</protein>
<dbReference type="NCBIfam" id="TIGR00080">
    <property type="entry name" value="pimt"/>
    <property type="match status" value="1"/>
</dbReference>
<evidence type="ECO:0000256" key="2">
    <source>
        <dbReference type="ARBA" id="ARBA00005369"/>
    </source>
</evidence>
<evidence type="ECO:0000313" key="10">
    <source>
        <dbReference type="EMBL" id="KAB2931518.1"/>
    </source>
</evidence>
<evidence type="ECO:0000256" key="9">
    <source>
        <dbReference type="NCBIfam" id="TIGR00080"/>
    </source>
</evidence>
<evidence type="ECO:0000313" key="11">
    <source>
        <dbReference type="Proteomes" id="UP000460298"/>
    </source>
</evidence>
<evidence type="ECO:0000256" key="6">
    <source>
        <dbReference type="ARBA" id="ARBA00022603"/>
    </source>
</evidence>
<comment type="similarity">
    <text evidence="2">Belongs to the methyltransferase superfamily. L-isoaspartyl/D-aspartyl protein methyltransferase family.</text>
</comment>
<proteinExistence type="inferred from homology"/>
<dbReference type="GO" id="GO:0004719">
    <property type="term" value="F:protein-L-isoaspartate (D-aspartate) O-methyltransferase activity"/>
    <property type="evidence" value="ECO:0007669"/>
    <property type="project" value="UniProtKB-UniRule"/>
</dbReference>
<evidence type="ECO:0000256" key="3">
    <source>
        <dbReference type="ARBA" id="ARBA00011890"/>
    </source>
</evidence>
<dbReference type="PANTHER" id="PTHR11579:SF0">
    <property type="entry name" value="PROTEIN-L-ISOASPARTATE(D-ASPARTATE) O-METHYLTRANSFERASE"/>
    <property type="match status" value="1"/>
</dbReference>
<keyword evidence="6 10" id="KW-0489">Methyltransferase</keyword>
<evidence type="ECO:0000256" key="1">
    <source>
        <dbReference type="ARBA" id="ARBA00004496"/>
    </source>
</evidence>
<keyword evidence="5" id="KW-0963">Cytoplasm</keyword>
<comment type="subcellular location">
    <subcellularLocation>
        <location evidence="1">Cytoplasm</location>
    </subcellularLocation>
</comment>
<dbReference type="InterPro" id="IPR000682">
    <property type="entry name" value="PCMT"/>
</dbReference>
<evidence type="ECO:0000256" key="8">
    <source>
        <dbReference type="ARBA" id="ARBA00022691"/>
    </source>
</evidence>
<dbReference type="EC" id="2.1.1.77" evidence="3 9"/>
<gene>
    <name evidence="10" type="ORF">F9K24_13045</name>
</gene>
<keyword evidence="8" id="KW-0949">S-adenosyl-L-methionine</keyword>
<dbReference type="Gene3D" id="3.40.50.150">
    <property type="entry name" value="Vaccinia Virus protein VP39"/>
    <property type="match status" value="1"/>
</dbReference>
<evidence type="ECO:0000256" key="5">
    <source>
        <dbReference type="ARBA" id="ARBA00022490"/>
    </source>
</evidence>
<sequence>MAPGSKKGEGHDAQDAHGDEIEEMLRTQIRSRDIHDPALEAAFHRFPRHWFVPASLQHRACEDGPLPIGEGQTISQPYIVALMTHLLRLTGDEKVLEIGTGCGYQSVMLAALCSEVHSVEVVPELYEGTKKRLAEFTDPAIKRIHLYLRNGRDGVPEAAPFDRILCAATADTVPEAWKSQLRTGGWMVLPLGQEAADLVIITKQSETEFTKRVVIPVRFVPLV</sequence>
<dbReference type="GO" id="GO:0030091">
    <property type="term" value="P:protein repair"/>
    <property type="evidence" value="ECO:0007669"/>
    <property type="project" value="UniProtKB-UniRule"/>
</dbReference>
<keyword evidence="7 10" id="KW-0808">Transferase</keyword>
<dbReference type="SUPFAM" id="SSF53335">
    <property type="entry name" value="S-adenosyl-L-methionine-dependent methyltransferases"/>
    <property type="match status" value="1"/>
</dbReference>
<reference evidence="10 11" key="1">
    <citation type="submission" date="2019-10" db="EMBL/GenBank/DDBJ databases">
        <title>Extracellular Electron Transfer in a Candidatus Methanoperedens spp. Enrichment Culture.</title>
        <authorList>
            <person name="Berger S."/>
            <person name="Rangel Shaw D."/>
            <person name="Berben T."/>
            <person name="In 'T Zandt M."/>
            <person name="Frank J."/>
            <person name="Reimann J."/>
            <person name="Jetten M.S.M."/>
            <person name="Welte C.U."/>
        </authorList>
    </citation>
    <scope>NUCLEOTIDE SEQUENCE [LARGE SCALE GENOMIC DNA]</scope>
    <source>
        <strain evidence="10">SB12</strain>
    </source>
</reference>
<evidence type="ECO:0000256" key="4">
    <source>
        <dbReference type="ARBA" id="ARBA00013346"/>
    </source>
</evidence>
<accession>A0A833H093</accession>